<dbReference type="Gene3D" id="3.30.1330.80">
    <property type="entry name" value="Hypothetical protein, similar to alpha- acetolactate decarboxylase, domain 2"/>
    <property type="match status" value="1"/>
</dbReference>
<feature type="compositionally biased region" description="Low complexity" evidence="7">
    <location>
        <begin position="92"/>
        <end position="107"/>
    </location>
</feature>
<accession>A0A1S3VXU1</accession>
<dbReference type="RefSeq" id="XP_014523012.1">
    <property type="nucleotide sequence ID" value="XM_014667526.2"/>
</dbReference>
<dbReference type="PANTHER" id="PTHR31500">
    <property type="entry name" value="AT-HOOK MOTIF NUCLEAR-LOCALIZED PROTEIN 9"/>
    <property type="match status" value="1"/>
</dbReference>
<dbReference type="KEGG" id="vra:106779426"/>
<protein>
    <recommendedName>
        <fullName evidence="6">AT-hook motif nuclear-localized protein</fullName>
    </recommendedName>
</protein>
<dbReference type="RefSeq" id="XP_014523011.1">
    <property type="nucleotide sequence ID" value="XM_014667525.2"/>
</dbReference>
<keyword evidence="3 6" id="KW-0238">DNA-binding</keyword>
<dbReference type="FunFam" id="3.30.1330.80:FF:000003">
    <property type="entry name" value="AT-hook motif nuclear-localized protein 1-like"/>
    <property type="match status" value="1"/>
</dbReference>
<dbReference type="GO" id="GO:0005634">
    <property type="term" value="C:nucleus"/>
    <property type="evidence" value="ECO:0007669"/>
    <property type="project" value="UniProtKB-SubCell"/>
</dbReference>
<comment type="domain">
    <text evidence="6">The PPC domain mediates interactions between AHL proteins.</text>
</comment>
<evidence type="ECO:0000259" key="8">
    <source>
        <dbReference type="PROSITE" id="PS51742"/>
    </source>
</evidence>
<evidence type="ECO:0000256" key="4">
    <source>
        <dbReference type="ARBA" id="ARBA00023163"/>
    </source>
</evidence>
<dbReference type="AlphaFoldDB" id="A0A1S3VXU1"/>
<dbReference type="InterPro" id="IPR005175">
    <property type="entry name" value="PPC_dom"/>
</dbReference>
<comment type="function">
    <text evidence="6">Transcription factor that specifically binds AT-rich DNA sequences related to the nuclear matrix attachment regions (MARs).</text>
</comment>
<dbReference type="PANTHER" id="PTHR31500:SF96">
    <property type="entry name" value="AT-HOOK MOTIF NUCLEAR-LOCALIZED PROTEIN 7"/>
    <property type="match status" value="1"/>
</dbReference>
<keyword evidence="2 6" id="KW-0805">Transcription regulation</keyword>
<feature type="region of interest" description="Disordered" evidence="7">
    <location>
        <begin position="92"/>
        <end position="113"/>
    </location>
</feature>
<dbReference type="STRING" id="3916.A0A1S3VXU1"/>
<comment type="subcellular location">
    <subcellularLocation>
        <location evidence="1 6">Nucleus</location>
    </subcellularLocation>
</comment>
<dbReference type="Proteomes" id="UP000087766">
    <property type="component" value="Unplaced"/>
</dbReference>
<dbReference type="RefSeq" id="XP_014523013.1">
    <property type="nucleotide sequence ID" value="XM_014667527.2"/>
</dbReference>
<gene>
    <name evidence="10 11 12" type="primary">LOC106779426</name>
</gene>
<proteinExistence type="predicted"/>
<dbReference type="SUPFAM" id="SSF117856">
    <property type="entry name" value="AF0104/ALDC/Ptd012-like"/>
    <property type="match status" value="1"/>
</dbReference>
<organism evidence="9 11">
    <name type="scientific">Vigna radiata var. radiata</name>
    <name type="common">Mung bean</name>
    <name type="synonym">Phaseolus aureus</name>
    <dbReference type="NCBI Taxonomy" id="3916"/>
    <lineage>
        <taxon>Eukaryota</taxon>
        <taxon>Viridiplantae</taxon>
        <taxon>Streptophyta</taxon>
        <taxon>Embryophyta</taxon>
        <taxon>Tracheophyta</taxon>
        <taxon>Spermatophyta</taxon>
        <taxon>Magnoliopsida</taxon>
        <taxon>eudicotyledons</taxon>
        <taxon>Gunneridae</taxon>
        <taxon>Pentapetalae</taxon>
        <taxon>rosids</taxon>
        <taxon>fabids</taxon>
        <taxon>Fabales</taxon>
        <taxon>Fabaceae</taxon>
        <taxon>Papilionoideae</taxon>
        <taxon>50 kb inversion clade</taxon>
        <taxon>NPAAA clade</taxon>
        <taxon>indigoferoid/millettioid clade</taxon>
        <taxon>Phaseoleae</taxon>
        <taxon>Vigna</taxon>
    </lineage>
</organism>
<dbReference type="CDD" id="cd11378">
    <property type="entry name" value="DUF296"/>
    <property type="match status" value="1"/>
</dbReference>
<sequence>MEAREGISSGVTVIGAEAPSAYHVAPRSEAPNQVHVPDGGGGGIGGGGGGGIGGAAAIVISPVSVGLDGSAKKKRGRPRKYGPDGSVTMALSPMPISSSAPSSNDFSSGKRGKMRGMEYKQSKKLGLDYLGDLNACSDGTNFMPHIITVNAGEDITMKVISFSQQGPRAICILSANGVISNVTLRQPDSSGGTLTYEGRFEILSLSGSFMPTDNQGTRSRSGGMSVSLASPDGRVVGGGVAGLLVAASPVQVVVGSFLPSSQQEQKLKKPKSTDYAAAAAVSPVIAVSPTPAPAPPPPPASNPEKEDVNINVMSGAHVVQNSGSINSNLSPPHAFRRDNWVNMHSMADSRKSATDINISLPDC</sequence>
<keyword evidence="4 6" id="KW-0804">Transcription</keyword>
<evidence type="ECO:0000256" key="5">
    <source>
        <dbReference type="ARBA" id="ARBA00023242"/>
    </source>
</evidence>
<dbReference type="Pfam" id="PF03479">
    <property type="entry name" value="PCC"/>
    <property type="match status" value="1"/>
</dbReference>
<evidence type="ECO:0000313" key="11">
    <source>
        <dbReference type="RefSeq" id="XP_014523012.1"/>
    </source>
</evidence>
<evidence type="ECO:0000313" key="12">
    <source>
        <dbReference type="RefSeq" id="XP_014523013.1"/>
    </source>
</evidence>
<feature type="domain" description="PPC" evidence="8">
    <location>
        <begin position="139"/>
        <end position="281"/>
    </location>
</feature>
<dbReference type="InterPro" id="IPR039605">
    <property type="entry name" value="AHL"/>
</dbReference>
<evidence type="ECO:0000256" key="7">
    <source>
        <dbReference type="SAM" id="MobiDB-lite"/>
    </source>
</evidence>
<evidence type="ECO:0000256" key="6">
    <source>
        <dbReference type="RuleBase" id="RU367031"/>
    </source>
</evidence>
<name>A0A1S3VXU1_VIGRR</name>
<evidence type="ECO:0000313" key="10">
    <source>
        <dbReference type="RefSeq" id="XP_014523011.1"/>
    </source>
</evidence>
<dbReference type="GeneID" id="106779426"/>
<dbReference type="OrthoDB" id="2014829at2759"/>
<keyword evidence="5 6" id="KW-0539">Nucleus</keyword>
<evidence type="ECO:0000256" key="3">
    <source>
        <dbReference type="ARBA" id="ARBA00023125"/>
    </source>
</evidence>
<dbReference type="PROSITE" id="PS51742">
    <property type="entry name" value="PPC"/>
    <property type="match status" value="1"/>
</dbReference>
<reference evidence="10 11" key="1">
    <citation type="submission" date="2025-04" db="UniProtKB">
        <authorList>
            <consortium name="RefSeq"/>
        </authorList>
    </citation>
    <scope>IDENTIFICATION</scope>
    <source>
        <tissue evidence="10 11">Leaf</tissue>
    </source>
</reference>
<dbReference type="GO" id="GO:0003680">
    <property type="term" value="F:minor groove of adenine-thymine-rich DNA binding"/>
    <property type="evidence" value="ECO:0007669"/>
    <property type="project" value="UniProtKB-UniRule"/>
</dbReference>
<keyword evidence="9" id="KW-1185">Reference proteome</keyword>
<evidence type="ECO:0000256" key="2">
    <source>
        <dbReference type="ARBA" id="ARBA00023015"/>
    </source>
</evidence>
<evidence type="ECO:0000256" key="1">
    <source>
        <dbReference type="ARBA" id="ARBA00004123"/>
    </source>
</evidence>
<evidence type="ECO:0000313" key="9">
    <source>
        <dbReference type="Proteomes" id="UP000087766"/>
    </source>
</evidence>
<feature type="region of interest" description="Disordered" evidence="7">
    <location>
        <begin position="68"/>
        <end position="87"/>
    </location>
</feature>